<dbReference type="Gene3D" id="3.30.420.100">
    <property type="match status" value="1"/>
</dbReference>
<dbReference type="InterPro" id="IPR005484">
    <property type="entry name" value="Ribosomal_uL18_bac/plant/anim"/>
</dbReference>
<comment type="subunit">
    <text evidence="7">Part of the 50S ribosomal subunit; part of the 5S rRNA/L5/L18/L25 subcomplex. Contacts the 5S and 23S rRNAs.</text>
</comment>
<feature type="region of interest" description="Disordered" evidence="8">
    <location>
        <begin position="1"/>
        <end position="21"/>
    </location>
</feature>
<protein>
    <recommendedName>
        <fullName evidence="6 7">Large ribosomal subunit protein uL18</fullName>
    </recommendedName>
</protein>
<name>A0A146GDS4_TERSA</name>
<evidence type="ECO:0000313" key="9">
    <source>
        <dbReference type="EMBL" id="GAT34854.1"/>
    </source>
</evidence>
<dbReference type="HAMAP" id="MF_01337_B">
    <property type="entry name" value="Ribosomal_uL18_B"/>
    <property type="match status" value="1"/>
</dbReference>
<feature type="compositionally biased region" description="Basic residues" evidence="8">
    <location>
        <begin position="1"/>
        <end position="20"/>
    </location>
</feature>
<evidence type="ECO:0000256" key="6">
    <source>
        <dbReference type="ARBA" id="ARBA00035197"/>
    </source>
</evidence>
<dbReference type="GO" id="GO:0005737">
    <property type="term" value="C:cytoplasm"/>
    <property type="evidence" value="ECO:0007669"/>
    <property type="project" value="UniProtKB-ARBA"/>
</dbReference>
<gene>
    <name evidence="7" type="primary">rplR</name>
    <name evidence="9" type="ORF">TSACC_23288</name>
</gene>
<dbReference type="Pfam" id="PF00861">
    <property type="entry name" value="Ribosomal_L18p"/>
    <property type="match status" value="1"/>
</dbReference>
<dbReference type="SUPFAM" id="SSF53137">
    <property type="entry name" value="Translational machinery components"/>
    <property type="match status" value="1"/>
</dbReference>
<dbReference type="PANTHER" id="PTHR12899:SF3">
    <property type="entry name" value="LARGE RIBOSOMAL SUBUNIT PROTEIN UL18M"/>
    <property type="match status" value="1"/>
</dbReference>
<keyword evidence="3 7" id="KW-0694">RNA-binding</keyword>
<keyword evidence="4 7" id="KW-0689">Ribosomal protein</keyword>
<dbReference type="RefSeq" id="WP_075080450.1">
    <property type="nucleotide sequence ID" value="NZ_BDCO01000002.1"/>
</dbReference>
<dbReference type="GO" id="GO:0008097">
    <property type="term" value="F:5S rRNA binding"/>
    <property type="evidence" value="ECO:0007669"/>
    <property type="project" value="TreeGrafter"/>
</dbReference>
<dbReference type="GO" id="GO:0006412">
    <property type="term" value="P:translation"/>
    <property type="evidence" value="ECO:0007669"/>
    <property type="project" value="UniProtKB-UniRule"/>
</dbReference>
<evidence type="ECO:0000256" key="5">
    <source>
        <dbReference type="ARBA" id="ARBA00023274"/>
    </source>
</evidence>
<proteinExistence type="inferred from homology"/>
<organism evidence="9 10">
    <name type="scientific">Terrimicrobium sacchariphilum</name>
    <dbReference type="NCBI Taxonomy" id="690879"/>
    <lineage>
        <taxon>Bacteria</taxon>
        <taxon>Pseudomonadati</taxon>
        <taxon>Verrucomicrobiota</taxon>
        <taxon>Terrimicrobiia</taxon>
        <taxon>Terrimicrobiales</taxon>
        <taxon>Terrimicrobiaceae</taxon>
        <taxon>Terrimicrobium</taxon>
    </lineage>
</organism>
<dbReference type="InterPro" id="IPR004389">
    <property type="entry name" value="Ribosomal_uL18_bac-type"/>
</dbReference>
<dbReference type="CDD" id="cd00432">
    <property type="entry name" value="Ribosomal_L18_L5e"/>
    <property type="match status" value="1"/>
</dbReference>
<dbReference type="PANTHER" id="PTHR12899">
    <property type="entry name" value="39S RIBOSOMAL PROTEIN L18, MITOCHONDRIAL"/>
    <property type="match status" value="1"/>
</dbReference>
<keyword evidence="5 7" id="KW-0687">Ribonucleoprotein</keyword>
<evidence type="ECO:0000256" key="3">
    <source>
        <dbReference type="ARBA" id="ARBA00022884"/>
    </source>
</evidence>
<evidence type="ECO:0000256" key="4">
    <source>
        <dbReference type="ARBA" id="ARBA00022980"/>
    </source>
</evidence>
<evidence type="ECO:0000256" key="1">
    <source>
        <dbReference type="ARBA" id="ARBA00007116"/>
    </source>
</evidence>
<comment type="function">
    <text evidence="7">This is one of the proteins that bind and probably mediate the attachment of the 5S RNA into the large ribosomal subunit, where it forms part of the central protuberance.</text>
</comment>
<evidence type="ECO:0000256" key="2">
    <source>
        <dbReference type="ARBA" id="ARBA00022730"/>
    </source>
</evidence>
<dbReference type="InParanoid" id="A0A146GDS4"/>
<dbReference type="InterPro" id="IPR057268">
    <property type="entry name" value="Ribosomal_L18"/>
</dbReference>
<evidence type="ECO:0000256" key="8">
    <source>
        <dbReference type="SAM" id="MobiDB-lite"/>
    </source>
</evidence>
<accession>A0A146GDS4</accession>
<sequence>MAAKQSNKRQLRHVRLRKKVAGTTERPRLAVHFSERHITAQVIDDTIGKTVASVHTTESELRSDKNTRANVETAVKVGKLIAERVSSKSVKKVVFDRGGFKYHGKVKALADAAREAGLEF</sequence>
<dbReference type="GO" id="GO:1990904">
    <property type="term" value="C:ribonucleoprotein complex"/>
    <property type="evidence" value="ECO:0007669"/>
    <property type="project" value="UniProtKB-KW"/>
</dbReference>
<comment type="caution">
    <text evidence="9">The sequence shown here is derived from an EMBL/GenBank/DDBJ whole genome shotgun (WGS) entry which is preliminary data.</text>
</comment>
<dbReference type="EMBL" id="BDCO01000002">
    <property type="protein sequence ID" value="GAT34854.1"/>
    <property type="molecule type" value="Genomic_DNA"/>
</dbReference>
<dbReference type="FunFam" id="3.30.420.100:FF:000001">
    <property type="entry name" value="50S ribosomal protein L18"/>
    <property type="match status" value="1"/>
</dbReference>
<dbReference type="Proteomes" id="UP000076023">
    <property type="component" value="Unassembled WGS sequence"/>
</dbReference>
<dbReference type="FunCoup" id="A0A146GDS4">
    <property type="interactions" value="603"/>
</dbReference>
<evidence type="ECO:0000256" key="7">
    <source>
        <dbReference type="HAMAP-Rule" id="MF_01337"/>
    </source>
</evidence>
<keyword evidence="2 7" id="KW-0699">rRNA-binding</keyword>
<dbReference type="AlphaFoldDB" id="A0A146GDS4"/>
<evidence type="ECO:0000313" key="10">
    <source>
        <dbReference type="Proteomes" id="UP000076023"/>
    </source>
</evidence>
<reference evidence="10" key="1">
    <citation type="journal article" date="2017" name="Genome Announc.">
        <title>Draft Genome Sequence of Terrimicrobium sacchariphilum NM-5T, a Facultative Anaerobic Soil Bacterium of the Class Spartobacteria.</title>
        <authorList>
            <person name="Qiu Y.L."/>
            <person name="Tourlousse D.M."/>
            <person name="Matsuura N."/>
            <person name="Ohashi A."/>
            <person name="Sekiguchi Y."/>
        </authorList>
    </citation>
    <scope>NUCLEOTIDE SEQUENCE [LARGE SCALE GENOMIC DNA]</scope>
    <source>
        <strain evidence="10">NM-5</strain>
    </source>
</reference>
<comment type="similarity">
    <text evidence="1 7">Belongs to the universal ribosomal protein uL18 family.</text>
</comment>
<dbReference type="NCBIfam" id="TIGR00060">
    <property type="entry name" value="L18_bact"/>
    <property type="match status" value="1"/>
</dbReference>
<dbReference type="GO" id="GO:0005840">
    <property type="term" value="C:ribosome"/>
    <property type="evidence" value="ECO:0007669"/>
    <property type="project" value="UniProtKB-KW"/>
</dbReference>
<dbReference type="OrthoDB" id="9810939at2"/>
<dbReference type="GO" id="GO:0003735">
    <property type="term" value="F:structural constituent of ribosome"/>
    <property type="evidence" value="ECO:0007669"/>
    <property type="project" value="InterPro"/>
</dbReference>
<keyword evidence="10" id="KW-1185">Reference proteome</keyword>
<dbReference type="STRING" id="690879.TSACC_23288"/>